<proteinExistence type="predicted"/>
<reference evidence="1 2" key="1">
    <citation type="journal article" date="2022" name="Hortic Res">
        <title>A haplotype resolved chromosomal level avocado genome allows analysis of novel avocado genes.</title>
        <authorList>
            <person name="Nath O."/>
            <person name="Fletcher S.J."/>
            <person name="Hayward A."/>
            <person name="Shaw L.M."/>
            <person name="Masouleh A.K."/>
            <person name="Furtado A."/>
            <person name="Henry R.J."/>
            <person name="Mitter N."/>
        </authorList>
    </citation>
    <scope>NUCLEOTIDE SEQUENCE [LARGE SCALE GENOMIC DNA]</scope>
    <source>
        <strain evidence="2">cv. Hass</strain>
    </source>
</reference>
<evidence type="ECO:0000313" key="1">
    <source>
        <dbReference type="EMBL" id="KAJ8629762.1"/>
    </source>
</evidence>
<protein>
    <submittedName>
        <fullName evidence="1">Uncharacterized protein</fullName>
    </submittedName>
</protein>
<comment type="caution">
    <text evidence="1">The sequence shown here is derived from an EMBL/GenBank/DDBJ whole genome shotgun (WGS) entry which is preliminary data.</text>
</comment>
<dbReference type="EMBL" id="CM056815">
    <property type="protein sequence ID" value="KAJ8629762.1"/>
    <property type="molecule type" value="Genomic_DNA"/>
</dbReference>
<keyword evidence="2" id="KW-1185">Reference proteome</keyword>
<name>A0ACC2L9J1_PERAE</name>
<sequence>MSLVGGTEFYASYSRKRVKVSGTRCASALLPIRAWGFHRRRGLHTKLSFCFLSSLNLQTPGRRLLYMLDRMPNWVDLHKDLLERIHDFCTIPDQIQMQSVCKSWRSILKHAIPRELPWLMMLPNNRKSKQEEEEEEEEEEENPPPDVDARLFYSLPKQKFHTIPLPEMIGKRCCGSLQNGWLMIVDDRLDISLFHPWSKKKVDLPHRSTFKHDIFECGIYHIRSALSDDGNVLVFLYGFGHLAFCRMGNAAYTVIRSGIDESMDDVIYHKGQFYAVSQVGTVYLLHIEEGFPPWGEKLTSYLDSPICFSLYRYLVPDILTDSMFVITRKVNSVNQGFPVHKTIHFDIYRISLEQGSHDKKLKKFTKVESLGQRVVFLGYNYPMIVMASQFSGLKGNCIYFTDNIVDSFYYSPFGCCDLGVFNLEDGTVEELFADRYHPTLSPPLWIASPPYSSQGDFGGESVMLGSTA</sequence>
<organism evidence="1 2">
    <name type="scientific">Persea americana</name>
    <name type="common">Avocado</name>
    <dbReference type="NCBI Taxonomy" id="3435"/>
    <lineage>
        <taxon>Eukaryota</taxon>
        <taxon>Viridiplantae</taxon>
        <taxon>Streptophyta</taxon>
        <taxon>Embryophyta</taxon>
        <taxon>Tracheophyta</taxon>
        <taxon>Spermatophyta</taxon>
        <taxon>Magnoliopsida</taxon>
        <taxon>Magnoliidae</taxon>
        <taxon>Laurales</taxon>
        <taxon>Lauraceae</taxon>
        <taxon>Persea</taxon>
    </lineage>
</organism>
<evidence type="ECO:0000313" key="2">
    <source>
        <dbReference type="Proteomes" id="UP001234297"/>
    </source>
</evidence>
<dbReference type="Proteomes" id="UP001234297">
    <property type="component" value="Chromosome 7"/>
</dbReference>
<accession>A0ACC2L9J1</accession>
<gene>
    <name evidence="1" type="ORF">MRB53_023085</name>
</gene>